<keyword evidence="2" id="KW-1185">Reference proteome</keyword>
<accession>A0ABS4SVM4</accession>
<proteinExistence type="predicted"/>
<evidence type="ECO:0000313" key="2">
    <source>
        <dbReference type="Proteomes" id="UP000781958"/>
    </source>
</evidence>
<organism evidence="1 2">
    <name type="scientific">Azospirillum rugosum</name>
    <dbReference type="NCBI Taxonomy" id="416170"/>
    <lineage>
        <taxon>Bacteria</taxon>
        <taxon>Pseudomonadati</taxon>
        <taxon>Pseudomonadota</taxon>
        <taxon>Alphaproteobacteria</taxon>
        <taxon>Rhodospirillales</taxon>
        <taxon>Azospirillaceae</taxon>
        <taxon>Azospirillum</taxon>
    </lineage>
</organism>
<sequence length="497" mass="52477">MSAIDGLFGTASAATAKWKPISANDVATGTWKAVTATKTQTVLDDSVEVSGLAKSLTGVAGKVFASLGSKARAMLDGFVKSGQMTEKEVSLGLRSLATDAVKSRFMRERPQDEEDKAWAAKGAAADKALHHKMERMEKAMQALGAERDAAHAAFEQDKDQEAFQARMVGPYEQFSKETADINREEEETAGGNPLEVLGTVMSHFLKKGTEQFQALDFTGLEEGDEDFGLLPKNDVKGKAAADKMMDLGFIPKLYRNGLADYAADVDIPGVGRGTVKDRLPESEPSAAEEEAATGKAALRTIVKVTQEEAPGLASFTAVTAEARSVLDAGYAAMAKAGKGVNLNNEADVNALFGGFDRRSLFAIASNSGGGFSKNEQAAAQSVMARQQKEAMTAADPTGTDPAAAYRAAVAFLDTASGEEKASVNWSVKRAAAQFGYESSMSRKGATPERVDSVSPLARMLKGAMDAQKDKVDAKALTGGAYVNSLMDLPLFKHGVTA</sequence>
<comment type="caution">
    <text evidence="1">The sequence shown here is derived from an EMBL/GenBank/DDBJ whole genome shotgun (WGS) entry which is preliminary data.</text>
</comment>
<dbReference type="EMBL" id="JAGINP010000022">
    <property type="protein sequence ID" value="MBP2295435.1"/>
    <property type="molecule type" value="Genomic_DNA"/>
</dbReference>
<protein>
    <submittedName>
        <fullName evidence="1">Uncharacterized protein</fullName>
    </submittedName>
</protein>
<reference evidence="1 2" key="1">
    <citation type="submission" date="2021-03" db="EMBL/GenBank/DDBJ databases">
        <title>Genomic Encyclopedia of Type Strains, Phase III (KMG-III): the genomes of soil and plant-associated and newly described type strains.</title>
        <authorList>
            <person name="Whitman W."/>
        </authorList>
    </citation>
    <scope>NUCLEOTIDE SEQUENCE [LARGE SCALE GENOMIC DNA]</scope>
    <source>
        <strain evidence="1 2">IMMIB AFH-6</strain>
    </source>
</reference>
<dbReference type="RefSeq" id="WP_209769940.1">
    <property type="nucleotide sequence ID" value="NZ_JAGINP010000022.1"/>
</dbReference>
<gene>
    <name evidence="1" type="ORF">J2851_005245</name>
</gene>
<dbReference type="Proteomes" id="UP000781958">
    <property type="component" value="Unassembled WGS sequence"/>
</dbReference>
<evidence type="ECO:0000313" key="1">
    <source>
        <dbReference type="EMBL" id="MBP2295435.1"/>
    </source>
</evidence>
<name>A0ABS4SVM4_9PROT</name>